<sequence>MPAIDNIHFAVVVTRCFLVVAASKNGLGEAPNTTLFILSTHSSSSFSPLGGPVSHRNLTASLSLSARDICRKAFLMSAMNAISCSLNLIRTLSRSGFRFGPVSRQSLRDGQPSSWDEPSNTTQFCCHLIFSEYCMVRNTDGHWERIMLTLTLLGLSIGLVANAFPTQQSGNGKNWVVIVAGSNGWHNYRHQADACHAYQIVHKNGIPDKQIVVMMYDDLATNKQNPTPGVVINRPSGTNVYKGVPKDYTGNAVTPDNFLAVLKGDSASTQLGSGKVLKSSHFVQRRLYFSLPVDSGPNDHVFVYISARGAPGLLAFPNDELYAADLMDVIEYMHKNKKYKKLVFYIDACDSGSMMTKLPDDINVYATTATNSYACYYDEKRNTYLGDWYSVNWMENSDVEDLSKETLMRQFKVVRSKTRHVMQFGNKTLANMKVKAFQGNAKARPAPPMTLQPVVEPGLIPSPDVPMAILNRTATAKGHVYQLRSHLKGIEQLKQNMQKVVQCVTGVNRENPKILNVKMDKMQHQCYKDAVSHYKKHCFRWFSPEREYYLRDLYMLFNLCVSRYGRESILMTIEKVCLVEETGCGVCGQ</sequence>
<dbReference type="Proteomes" id="UP000694402">
    <property type="component" value="Unassembled WGS sequence"/>
</dbReference>
<feature type="domain" description="Legumain prodomain" evidence="9">
    <location>
        <begin position="482"/>
        <end position="577"/>
    </location>
</feature>
<evidence type="ECO:0000256" key="4">
    <source>
        <dbReference type="ARBA" id="ARBA00022670"/>
    </source>
</evidence>
<keyword evidence="6" id="KW-0378">Hydrolase</keyword>
<dbReference type="PANTHER" id="PTHR12000">
    <property type="entry name" value="HEMOGLOBINASE FAMILY MEMBER"/>
    <property type="match status" value="1"/>
</dbReference>
<evidence type="ECO:0000256" key="2">
    <source>
        <dbReference type="ARBA" id="ARBA00009941"/>
    </source>
</evidence>
<dbReference type="Pfam" id="PF01650">
    <property type="entry name" value="Peptidase_C13"/>
    <property type="match status" value="1"/>
</dbReference>
<dbReference type="Gene3D" id="1.10.132.130">
    <property type="match status" value="1"/>
</dbReference>
<comment type="catalytic activity">
    <reaction evidence="1">
        <text>Hydrolysis of proteins and small molecule substrates at -Asn-|-Xaa- bonds.</text>
        <dbReference type="EC" id="3.4.22.34"/>
    </reaction>
</comment>
<dbReference type="CDD" id="cd21115">
    <property type="entry name" value="legumain_C"/>
    <property type="match status" value="1"/>
</dbReference>
<dbReference type="InterPro" id="IPR001096">
    <property type="entry name" value="Peptidase_C13"/>
</dbReference>
<feature type="chain" id="PRO_5044298365" description="legumain" evidence="8">
    <location>
        <begin position="23"/>
        <end position="589"/>
    </location>
</feature>
<evidence type="ECO:0000259" key="9">
    <source>
        <dbReference type="Pfam" id="PF20985"/>
    </source>
</evidence>
<dbReference type="GO" id="GO:0051603">
    <property type="term" value="P:proteolysis involved in protein catabolic process"/>
    <property type="evidence" value="ECO:0007669"/>
    <property type="project" value="TreeGrafter"/>
</dbReference>
<accession>A0AAZ3NP52</accession>
<dbReference type="Gene3D" id="3.40.50.1460">
    <property type="match status" value="1"/>
</dbReference>
<dbReference type="FunFam" id="3.40.50.1460:FF:000006">
    <property type="entry name" value="Legumain"/>
    <property type="match status" value="1"/>
</dbReference>
<evidence type="ECO:0000313" key="11">
    <source>
        <dbReference type="Proteomes" id="UP000694402"/>
    </source>
</evidence>
<keyword evidence="7" id="KW-0788">Thiol protease</keyword>
<protein>
    <recommendedName>
        <fullName evidence="3">legumain</fullName>
        <ecNumber evidence="3">3.4.22.34</ecNumber>
    </recommendedName>
</protein>
<evidence type="ECO:0000256" key="1">
    <source>
        <dbReference type="ARBA" id="ARBA00000810"/>
    </source>
</evidence>
<dbReference type="GO" id="GO:0006624">
    <property type="term" value="P:vacuolar protein processing"/>
    <property type="evidence" value="ECO:0007669"/>
    <property type="project" value="TreeGrafter"/>
</dbReference>
<dbReference type="GO" id="GO:0005773">
    <property type="term" value="C:vacuole"/>
    <property type="evidence" value="ECO:0007669"/>
    <property type="project" value="GOC"/>
</dbReference>
<reference evidence="11" key="1">
    <citation type="journal article" date="2018" name="PLoS ONE">
        <title>Chinook salmon (Oncorhynchus tshawytscha) genome and transcriptome.</title>
        <authorList>
            <person name="Christensen K.A."/>
            <person name="Leong J.S."/>
            <person name="Sakhrani D."/>
            <person name="Biagi C.A."/>
            <person name="Minkley D.R."/>
            <person name="Withler R.E."/>
            <person name="Rondeau E.B."/>
            <person name="Koop B.F."/>
            <person name="Devlin R.H."/>
        </authorList>
    </citation>
    <scope>NUCLEOTIDE SEQUENCE [LARGE SCALE GENOMIC DNA]</scope>
</reference>
<feature type="signal peptide" evidence="8">
    <location>
        <begin position="1"/>
        <end position="22"/>
    </location>
</feature>
<dbReference type="GO" id="GO:0004197">
    <property type="term" value="F:cysteine-type endopeptidase activity"/>
    <property type="evidence" value="ECO:0007669"/>
    <property type="project" value="UniProtKB-EC"/>
</dbReference>
<comment type="similarity">
    <text evidence="2">Belongs to the peptidase C13 family.</text>
</comment>
<proteinExistence type="inferred from homology"/>
<reference evidence="10" key="3">
    <citation type="submission" date="2025-09" db="UniProtKB">
        <authorList>
            <consortium name="Ensembl"/>
        </authorList>
    </citation>
    <scope>IDENTIFICATION</scope>
</reference>
<evidence type="ECO:0000256" key="3">
    <source>
        <dbReference type="ARBA" id="ARBA00012628"/>
    </source>
</evidence>
<evidence type="ECO:0000256" key="7">
    <source>
        <dbReference type="ARBA" id="ARBA00022807"/>
    </source>
</evidence>
<dbReference type="AlphaFoldDB" id="A0AAZ3NP52"/>
<dbReference type="PRINTS" id="PR00776">
    <property type="entry name" value="HEMOGLOBNASE"/>
</dbReference>
<dbReference type="InterPro" id="IPR048501">
    <property type="entry name" value="Legum_prodom"/>
</dbReference>
<keyword evidence="5 8" id="KW-0732">Signal</keyword>
<dbReference type="EC" id="3.4.22.34" evidence="3"/>
<dbReference type="Pfam" id="PF20985">
    <property type="entry name" value="Legum_prodom"/>
    <property type="match status" value="1"/>
</dbReference>
<keyword evidence="11" id="KW-1185">Reference proteome</keyword>
<dbReference type="InterPro" id="IPR046427">
    <property type="entry name" value="Legumain_prodom_sf"/>
</dbReference>
<dbReference type="GeneTree" id="ENSGT00940000154782"/>
<dbReference type="PANTHER" id="PTHR12000:SF23">
    <property type="entry name" value="LEGUMAIN"/>
    <property type="match status" value="1"/>
</dbReference>
<reference evidence="10" key="2">
    <citation type="submission" date="2025-08" db="UniProtKB">
        <authorList>
            <consortium name="Ensembl"/>
        </authorList>
    </citation>
    <scope>IDENTIFICATION</scope>
</reference>
<organism evidence="10 11">
    <name type="scientific">Oncorhynchus tshawytscha</name>
    <name type="common">Chinook salmon</name>
    <name type="synonym">Salmo tshawytscha</name>
    <dbReference type="NCBI Taxonomy" id="74940"/>
    <lineage>
        <taxon>Eukaryota</taxon>
        <taxon>Metazoa</taxon>
        <taxon>Chordata</taxon>
        <taxon>Craniata</taxon>
        <taxon>Vertebrata</taxon>
        <taxon>Euteleostomi</taxon>
        <taxon>Actinopterygii</taxon>
        <taxon>Neopterygii</taxon>
        <taxon>Teleostei</taxon>
        <taxon>Protacanthopterygii</taxon>
        <taxon>Salmoniformes</taxon>
        <taxon>Salmonidae</taxon>
        <taxon>Salmoninae</taxon>
        <taxon>Oncorhynchus</taxon>
    </lineage>
</organism>
<gene>
    <name evidence="10" type="primary">lgmn</name>
</gene>
<name>A0AAZ3NP52_ONCTS</name>
<evidence type="ECO:0000313" key="10">
    <source>
        <dbReference type="Ensembl" id="ENSOTSP00005105479.1"/>
    </source>
</evidence>
<evidence type="ECO:0000256" key="8">
    <source>
        <dbReference type="SAM" id="SignalP"/>
    </source>
</evidence>
<keyword evidence="4" id="KW-0645">Protease</keyword>
<evidence type="ECO:0000256" key="5">
    <source>
        <dbReference type="ARBA" id="ARBA00022729"/>
    </source>
</evidence>
<evidence type="ECO:0000256" key="6">
    <source>
        <dbReference type="ARBA" id="ARBA00022801"/>
    </source>
</evidence>
<dbReference type="Ensembl" id="ENSOTST00005176827.1">
    <property type="protein sequence ID" value="ENSOTSP00005105479.1"/>
    <property type="gene ID" value="ENSOTSG00005004963.2"/>
</dbReference>